<evidence type="ECO:0000313" key="2">
    <source>
        <dbReference type="Proteomes" id="UP000076078"/>
    </source>
</evidence>
<dbReference type="OMA" id="ICINNPA"/>
<dbReference type="Proteomes" id="UP000076078">
    <property type="component" value="Unassembled WGS sequence"/>
</dbReference>
<gene>
    <name evidence="1" type="ORF">DLAC_08261</name>
</gene>
<evidence type="ECO:0008006" key="3">
    <source>
        <dbReference type="Google" id="ProtNLM"/>
    </source>
</evidence>
<dbReference type="InterPro" id="IPR043504">
    <property type="entry name" value="Peptidase_S1_PA_chymotrypsin"/>
</dbReference>
<name>A0A151ZBQ5_TIELA</name>
<reference evidence="1 2" key="1">
    <citation type="submission" date="2015-12" db="EMBL/GenBank/DDBJ databases">
        <title>Dictyostelia acquired genes for synthesis and detection of signals that induce cell-type specialization by lateral gene transfer from prokaryotes.</title>
        <authorList>
            <person name="Gloeckner G."/>
            <person name="Schaap P."/>
        </authorList>
    </citation>
    <scope>NUCLEOTIDE SEQUENCE [LARGE SCALE GENOMIC DNA]</scope>
    <source>
        <strain evidence="1 2">TK</strain>
    </source>
</reference>
<dbReference type="Pfam" id="PF13365">
    <property type="entry name" value="Trypsin_2"/>
    <property type="match status" value="1"/>
</dbReference>
<dbReference type="InterPro" id="IPR009003">
    <property type="entry name" value="Peptidase_S1_PA"/>
</dbReference>
<dbReference type="OrthoDB" id="2130667at2759"/>
<protein>
    <recommendedName>
        <fullName evidence="3">Serine protease</fullName>
    </recommendedName>
</protein>
<evidence type="ECO:0000313" key="1">
    <source>
        <dbReference type="EMBL" id="KYQ91314.1"/>
    </source>
</evidence>
<dbReference type="Gene3D" id="2.40.10.10">
    <property type="entry name" value="Trypsin-like serine proteases"/>
    <property type="match status" value="2"/>
</dbReference>
<comment type="caution">
    <text evidence="1">The sequence shown here is derived from an EMBL/GenBank/DDBJ whole genome shotgun (WGS) entry which is preliminary data.</text>
</comment>
<keyword evidence="2" id="KW-1185">Reference proteome</keyword>
<dbReference type="InParanoid" id="A0A151ZBQ5"/>
<accession>A0A151ZBQ5</accession>
<dbReference type="EMBL" id="LODT01000035">
    <property type="protein sequence ID" value="KYQ91314.1"/>
    <property type="molecule type" value="Genomic_DNA"/>
</dbReference>
<dbReference type="AlphaFoldDB" id="A0A151ZBQ5"/>
<proteinExistence type="predicted"/>
<sequence length="352" mass="39921">MKDCTDLGFVCGPHSLQTEKDSGEQVFQEKSGLVEGFIFSVNSRHELNYCSIAASFKSNIEKCTTAVGRIFSRYDSPNAEPKWWCGTGFCVNENSVLSAHHVVKPRHIENGNTYTLSEVYIYFGVNAKDGEEVSCNFIRTNADSYQLTLLTTLVDKYFPDKISTVGGTYTWEYLNDFAILTFKDKKPKDMCYLLPKYPFVESDKFFTIGYPGYISQPKFKEDYPQETTNIDGLYATVYRDTNQFEHLVVSVGIGTLKDKTLSTHRCPTLRGISGGILGTDKSGSYFVGVHIGGDKDMKNNFAISITYPAFVYAYFQHIVNDSFFQQHITDLHQYKSYYEKIKADHPNGGEWN</sequence>
<organism evidence="1 2">
    <name type="scientific">Tieghemostelium lacteum</name>
    <name type="common">Slime mold</name>
    <name type="synonym">Dictyostelium lacteum</name>
    <dbReference type="NCBI Taxonomy" id="361077"/>
    <lineage>
        <taxon>Eukaryota</taxon>
        <taxon>Amoebozoa</taxon>
        <taxon>Evosea</taxon>
        <taxon>Eumycetozoa</taxon>
        <taxon>Dictyostelia</taxon>
        <taxon>Dictyosteliales</taxon>
        <taxon>Raperosteliaceae</taxon>
        <taxon>Tieghemostelium</taxon>
    </lineage>
</organism>
<dbReference type="SUPFAM" id="SSF50494">
    <property type="entry name" value="Trypsin-like serine proteases"/>
    <property type="match status" value="1"/>
</dbReference>